<organism evidence="9 10">
    <name type="scientific">Nonomuraea purpurea</name>
    <dbReference type="NCBI Taxonomy" id="1849276"/>
    <lineage>
        <taxon>Bacteria</taxon>
        <taxon>Bacillati</taxon>
        <taxon>Actinomycetota</taxon>
        <taxon>Actinomycetes</taxon>
        <taxon>Streptosporangiales</taxon>
        <taxon>Streptosporangiaceae</taxon>
        <taxon>Nonomuraea</taxon>
    </lineage>
</organism>
<evidence type="ECO:0000259" key="8">
    <source>
        <dbReference type="Pfam" id="PF12680"/>
    </source>
</evidence>
<dbReference type="Gene3D" id="3.10.450.50">
    <property type="match status" value="1"/>
</dbReference>
<comment type="caution">
    <text evidence="9">The sequence shown here is derived from an EMBL/GenBank/DDBJ whole genome shotgun (WGS) entry which is preliminary data.</text>
</comment>
<dbReference type="SUPFAM" id="SSF54427">
    <property type="entry name" value="NTF2-like"/>
    <property type="match status" value="1"/>
</dbReference>
<keyword evidence="5" id="KW-0804">Transcription</keyword>
<dbReference type="SUPFAM" id="SSF88946">
    <property type="entry name" value="Sigma2 domain of RNA polymerase sigma factors"/>
    <property type="match status" value="1"/>
</dbReference>
<dbReference type="InterPro" id="IPR032710">
    <property type="entry name" value="NTF2-like_dom_sf"/>
</dbReference>
<evidence type="ECO:0000256" key="4">
    <source>
        <dbReference type="ARBA" id="ARBA00023082"/>
    </source>
</evidence>
<dbReference type="RefSeq" id="WP_379533428.1">
    <property type="nucleotide sequence ID" value="NZ_JBHSBI010000028.1"/>
</dbReference>
<dbReference type="Pfam" id="PF04542">
    <property type="entry name" value="Sigma70_r2"/>
    <property type="match status" value="1"/>
</dbReference>
<dbReference type="Gene3D" id="1.10.10.10">
    <property type="entry name" value="Winged helix-like DNA-binding domain superfamily/Winged helix DNA-binding domain"/>
    <property type="match status" value="1"/>
</dbReference>
<dbReference type="InterPro" id="IPR014303">
    <property type="entry name" value="RNA_pol_sigma-70_ECF"/>
</dbReference>
<dbReference type="InterPro" id="IPR052704">
    <property type="entry name" value="ECF_Sigma-70_Domain"/>
</dbReference>
<gene>
    <name evidence="9" type="ORF">ACFOY2_40535</name>
</gene>
<dbReference type="NCBIfam" id="TIGR02937">
    <property type="entry name" value="sigma70-ECF"/>
    <property type="match status" value="1"/>
</dbReference>
<keyword evidence="10" id="KW-1185">Reference proteome</keyword>
<comment type="subunit">
    <text evidence="2">Interacts transiently with the RNA polymerase catalytic core formed by RpoA, RpoB, RpoC and RpoZ (2 alpha, 1 beta, 1 beta' and 1 omega subunit) to form the RNA polymerase holoenzyme that can initiate transcription.</text>
</comment>
<proteinExistence type="inferred from homology"/>
<dbReference type="NCBIfam" id="NF007214">
    <property type="entry name" value="PRK09636.1"/>
    <property type="match status" value="1"/>
</dbReference>
<evidence type="ECO:0000256" key="1">
    <source>
        <dbReference type="ARBA" id="ARBA00010641"/>
    </source>
</evidence>
<evidence type="ECO:0000259" key="6">
    <source>
        <dbReference type="Pfam" id="PF04542"/>
    </source>
</evidence>
<dbReference type="InterPro" id="IPR013324">
    <property type="entry name" value="RNA_pol_sigma_r3/r4-like"/>
</dbReference>
<reference evidence="10" key="1">
    <citation type="journal article" date="2019" name="Int. J. Syst. Evol. Microbiol.">
        <title>The Global Catalogue of Microorganisms (GCM) 10K type strain sequencing project: providing services to taxonomists for standard genome sequencing and annotation.</title>
        <authorList>
            <consortium name="The Broad Institute Genomics Platform"/>
            <consortium name="The Broad Institute Genome Sequencing Center for Infectious Disease"/>
            <person name="Wu L."/>
            <person name="Ma J."/>
        </authorList>
    </citation>
    <scope>NUCLEOTIDE SEQUENCE [LARGE SCALE GENOMIC DNA]</scope>
    <source>
        <strain evidence="10">TBRC 1276</strain>
    </source>
</reference>
<dbReference type="PANTHER" id="PTHR30173:SF36">
    <property type="entry name" value="ECF RNA POLYMERASE SIGMA FACTOR SIGJ"/>
    <property type="match status" value="1"/>
</dbReference>
<evidence type="ECO:0000313" key="10">
    <source>
        <dbReference type="Proteomes" id="UP001595851"/>
    </source>
</evidence>
<protein>
    <submittedName>
        <fullName evidence="9">RNA polymerase sigma-70 factor</fullName>
    </submittedName>
</protein>
<dbReference type="Pfam" id="PF12680">
    <property type="entry name" value="SnoaL_2"/>
    <property type="match status" value="1"/>
</dbReference>
<dbReference type="Gene3D" id="1.10.1740.10">
    <property type="match status" value="1"/>
</dbReference>
<evidence type="ECO:0000313" key="9">
    <source>
        <dbReference type="EMBL" id="MFC4013573.1"/>
    </source>
</evidence>
<keyword evidence="3" id="KW-0805">Transcription regulation</keyword>
<dbReference type="EMBL" id="JBHSBI010000028">
    <property type="protein sequence ID" value="MFC4013573.1"/>
    <property type="molecule type" value="Genomic_DNA"/>
</dbReference>
<dbReference type="InterPro" id="IPR037401">
    <property type="entry name" value="SnoaL-like"/>
</dbReference>
<evidence type="ECO:0000256" key="2">
    <source>
        <dbReference type="ARBA" id="ARBA00011344"/>
    </source>
</evidence>
<comment type="similarity">
    <text evidence="1">Belongs to the sigma-70 factor family. ECF subfamily.</text>
</comment>
<dbReference type="InterPro" id="IPR007627">
    <property type="entry name" value="RNA_pol_sigma70_r2"/>
</dbReference>
<feature type="domain" description="RNA polymerase sigma factor 70 region 4 type 2" evidence="7">
    <location>
        <begin position="131"/>
        <end position="177"/>
    </location>
</feature>
<feature type="domain" description="SnoaL-like" evidence="8">
    <location>
        <begin position="196"/>
        <end position="263"/>
    </location>
</feature>
<evidence type="ECO:0000256" key="3">
    <source>
        <dbReference type="ARBA" id="ARBA00023015"/>
    </source>
</evidence>
<dbReference type="NCBIfam" id="TIGR02957">
    <property type="entry name" value="SigX4"/>
    <property type="match status" value="1"/>
</dbReference>
<dbReference type="PANTHER" id="PTHR30173">
    <property type="entry name" value="SIGMA 19 FACTOR"/>
    <property type="match status" value="1"/>
</dbReference>
<evidence type="ECO:0000259" key="7">
    <source>
        <dbReference type="Pfam" id="PF08281"/>
    </source>
</evidence>
<dbReference type="InterPro" id="IPR014284">
    <property type="entry name" value="RNA_pol_sigma-70_dom"/>
</dbReference>
<dbReference type="InterPro" id="IPR013325">
    <property type="entry name" value="RNA_pol_sigma_r2"/>
</dbReference>
<dbReference type="Pfam" id="PF08281">
    <property type="entry name" value="Sigma70_r4_2"/>
    <property type="match status" value="1"/>
</dbReference>
<dbReference type="InterPro" id="IPR013249">
    <property type="entry name" value="RNA_pol_sigma70_r4_t2"/>
</dbReference>
<sequence>MAFPPMICHLAAPPRLAPRRGGMMRGMDFEEYRPMLLGLAYRLLGSVWDAEDVVQEAWLRWEGADRSAVREPRAFLLTVVSRLALDQLRSARVRREAYTGPWLPEPVMTAQAGPLDTAELRDTVAYATLFLMERLSPPERAVFVLREAFELPYDEIAEIVGVSVVNARQLHHRASVRLARGRDRFQPSGEEHAKLLRRFMEAASGGDLGALTELLHEDVVAYNDGGGRVKAALRPIEGRRKVSAFVGAMLARHQFSEVRLVDVNGGSAIMTHAGGHDQLVVIDIRDGLVAGIYAVLNPDKLTRVIGVPDDL</sequence>
<dbReference type="SUPFAM" id="SSF88659">
    <property type="entry name" value="Sigma3 and sigma4 domains of RNA polymerase sigma factors"/>
    <property type="match status" value="1"/>
</dbReference>
<evidence type="ECO:0000256" key="5">
    <source>
        <dbReference type="ARBA" id="ARBA00023163"/>
    </source>
</evidence>
<name>A0ABV8GIA9_9ACTN</name>
<dbReference type="InterPro" id="IPR036388">
    <property type="entry name" value="WH-like_DNA-bd_sf"/>
</dbReference>
<dbReference type="Proteomes" id="UP001595851">
    <property type="component" value="Unassembled WGS sequence"/>
</dbReference>
<accession>A0ABV8GIA9</accession>
<keyword evidence="4" id="KW-0731">Sigma factor</keyword>
<feature type="domain" description="RNA polymerase sigma-70 region 2" evidence="6">
    <location>
        <begin position="29"/>
        <end position="92"/>
    </location>
</feature>
<dbReference type="CDD" id="cd06171">
    <property type="entry name" value="Sigma70_r4"/>
    <property type="match status" value="1"/>
</dbReference>